<dbReference type="EMBL" id="FOVR01000009">
    <property type="protein sequence ID" value="SFO60989.1"/>
    <property type="molecule type" value="Genomic_DNA"/>
</dbReference>
<keyword evidence="7" id="KW-1185">Reference proteome</keyword>
<evidence type="ECO:0000313" key="6">
    <source>
        <dbReference type="EMBL" id="SFO60989.1"/>
    </source>
</evidence>
<feature type="domain" description="HhH-GPD" evidence="5">
    <location>
        <begin position="51"/>
        <end position="202"/>
    </location>
</feature>
<dbReference type="GO" id="GO:0005737">
    <property type="term" value="C:cytoplasm"/>
    <property type="evidence" value="ECO:0007669"/>
    <property type="project" value="TreeGrafter"/>
</dbReference>
<dbReference type="GO" id="GO:0006285">
    <property type="term" value="P:base-excision repair, AP site formation"/>
    <property type="evidence" value="ECO:0007669"/>
    <property type="project" value="TreeGrafter"/>
</dbReference>
<dbReference type="PANTHER" id="PTHR43003">
    <property type="entry name" value="DNA-3-METHYLADENINE GLYCOSYLASE"/>
    <property type="match status" value="1"/>
</dbReference>
<evidence type="ECO:0000259" key="5">
    <source>
        <dbReference type="SMART" id="SM00478"/>
    </source>
</evidence>
<dbReference type="InterPro" id="IPR003265">
    <property type="entry name" value="HhH-GPD_domain"/>
</dbReference>
<evidence type="ECO:0000256" key="3">
    <source>
        <dbReference type="ARBA" id="ARBA00022763"/>
    </source>
</evidence>
<dbReference type="RefSeq" id="WP_175528111.1">
    <property type="nucleotide sequence ID" value="NZ_FOVR01000009.1"/>
</dbReference>
<evidence type="ECO:0000256" key="2">
    <source>
        <dbReference type="ARBA" id="ARBA00012000"/>
    </source>
</evidence>
<dbReference type="Gene3D" id="1.10.340.30">
    <property type="entry name" value="Hypothetical protein, domain 2"/>
    <property type="match status" value="1"/>
</dbReference>
<proteinExistence type="predicted"/>
<evidence type="ECO:0000256" key="4">
    <source>
        <dbReference type="ARBA" id="ARBA00023204"/>
    </source>
</evidence>
<dbReference type="Pfam" id="PF00730">
    <property type="entry name" value="HhH-GPD"/>
    <property type="match status" value="1"/>
</dbReference>
<organism evidence="6 7">
    <name type="scientific">Cohaesibacter marisflavi</name>
    <dbReference type="NCBI Taxonomy" id="655353"/>
    <lineage>
        <taxon>Bacteria</taxon>
        <taxon>Pseudomonadati</taxon>
        <taxon>Pseudomonadota</taxon>
        <taxon>Alphaproteobacteria</taxon>
        <taxon>Hyphomicrobiales</taxon>
        <taxon>Cohaesibacteraceae</taxon>
    </lineage>
</organism>
<protein>
    <recommendedName>
        <fullName evidence="2">DNA-3-methyladenine glycosylase II</fullName>
        <ecNumber evidence="2">3.2.2.21</ecNumber>
    </recommendedName>
</protein>
<dbReference type="GO" id="GO:0043916">
    <property type="term" value="F:DNA-7-methylguanine glycosylase activity"/>
    <property type="evidence" value="ECO:0007669"/>
    <property type="project" value="TreeGrafter"/>
</dbReference>
<sequence length="213" mass="23469">MSYLHCQADLDASLTRLVALDSRLVPLLEQCKPIALRRQPAGLEGLLQIILAQQVSVASARAIWQKFTTRFPVCDVQLLADASEEDLRACTLSRPKIKTVQRIVEAIRDEFDLDALAKRDPSEIRRALISLHGVGPWTADVYLLFCLGQADIFPAGDLALQVSVASALGLDDRPGEKPLAAMAEALWAPERGAAAHLFWAFYRQIKKGREGIL</sequence>
<keyword evidence="3" id="KW-0227">DNA damage</keyword>
<dbReference type="Gene3D" id="1.10.1670.40">
    <property type="match status" value="1"/>
</dbReference>
<reference evidence="6 7" key="1">
    <citation type="submission" date="2016-10" db="EMBL/GenBank/DDBJ databases">
        <authorList>
            <person name="de Groot N.N."/>
        </authorList>
    </citation>
    <scope>NUCLEOTIDE SEQUENCE [LARGE SCALE GENOMIC DNA]</scope>
    <source>
        <strain evidence="6 7">CGMCC 1.9157</strain>
    </source>
</reference>
<dbReference type="GO" id="GO:0008725">
    <property type="term" value="F:DNA-3-methyladenine glycosylase activity"/>
    <property type="evidence" value="ECO:0007669"/>
    <property type="project" value="TreeGrafter"/>
</dbReference>
<comment type="catalytic activity">
    <reaction evidence="1">
        <text>Hydrolysis of alkylated DNA, releasing 3-methyladenine, 3-methylguanine, 7-methylguanine and 7-methyladenine.</text>
        <dbReference type="EC" id="3.2.2.21"/>
    </reaction>
</comment>
<dbReference type="AlphaFoldDB" id="A0A1I5IKX1"/>
<name>A0A1I5IKX1_9HYPH</name>
<dbReference type="GO" id="GO:0032993">
    <property type="term" value="C:protein-DNA complex"/>
    <property type="evidence" value="ECO:0007669"/>
    <property type="project" value="TreeGrafter"/>
</dbReference>
<evidence type="ECO:0000313" key="7">
    <source>
        <dbReference type="Proteomes" id="UP000199236"/>
    </source>
</evidence>
<dbReference type="STRING" id="655353.SAMN04488056_10949"/>
<dbReference type="CDD" id="cd00056">
    <property type="entry name" value="ENDO3c"/>
    <property type="match status" value="1"/>
</dbReference>
<dbReference type="SMART" id="SM00478">
    <property type="entry name" value="ENDO3c"/>
    <property type="match status" value="1"/>
</dbReference>
<keyword evidence="4" id="KW-0234">DNA repair</keyword>
<evidence type="ECO:0000256" key="1">
    <source>
        <dbReference type="ARBA" id="ARBA00000086"/>
    </source>
</evidence>
<dbReference type="EC" id="3.2.2.21" evidence="2"/>
<dbReference type="GO" id="GO:0032131">
    <property type="term" value="F:alkylated DNA binding"/>
    <property type="evidence" value="ECO:0007669"/>
    <property type="project" value="TreeGrafter"/>
</dbReference>
<gene>
    <name evidence="6" type="ORF">SAMN04488056_10949</name>
</gene>
<dbReference type="GO" id="GO:0006307">
    <property type="term" value="P:DNA alkylation repair"/>
    <property type="evidence" value="ECO:0007669"/>
    <property type="project" value="TreeGrafter"/>
</dbReference>
<dbReference type="InterPro" id="IPR011257">
    <property type="entry name" value="DNA_glycosylase"/>
</dbReference>
<accession>A0A1I5IKX1</accession>
<dbReference type="PANTHER" id="PTHR43003:SF13">
    <property type="entry name" value="DNA-3-METHYLADENINE GLYCOSYLASE 2"/>
    <property type="match status" value="1"/>
</dbReference>
<dbReference type="SUPFAM" id="SSF48150">
    <property type="entry name" value="DNA-glycosylase"/>
    <property type="match status" value="1"/>
</dbReference>
<dbReference type="InterPro" id="IPR051912">
    <property type="entry name" value="Alkylbase_DNA_Glycosylase/TA"/>
</dbReference>
<dbReference type="Proteomes" id="UP000199236">
    <property type="component" value="Unassembled WGS sequence"/>
</dbReference>